<gene>
    <name evidence="2" type="ORF">H0H81_012495</name>
</gene>
<keyword evidence="3" id="KW-1185">Reference proteome</keyword>
<evidence type="ECO:0000256" key="1">
    <source>
        <dbReference type="SAM" id="MobiDB-lite"/>
    </source>
</evidence>
<evidence type="ECO:0000313" key="3">
    <source>
        <dbReference type="Proteomes" id="UP000717328"/>
    </source>
</evidence>
<organism evidence="2 3">
    <name type="scientific">Sphagnurus paluster</name>
    <dbReference type="NCBI Taxonomy" id="117069"/>
    <lineage>
        <taxon>Eukaryota</taxon>
        <taxon>Fungi</taxon>
        <taxon>Dikarya</taxon>
        <taxon>Basidiomycota</taxon>
        <taxon>Agaricomycotina</taxon>
        <taxon>Agaricomycetes</taxon>
        <taxon>Agaricomycetidae</taxon>
        <taxon>Agaricales</taxon>
        <taxon>Tricholomatineae</taxon>
        <taxon>Lyophyllaceae</taxon>
        <taxon>Sphagnurus</taxon>
    </lineage>
</organism>
<name>A0A9P7K3F0_9AGAR</name>
<dbReference type="AlphaFoldDB" id="A0A9P7K3F0"/>
<protein>
    <submittedName>
        <fullName evidence="2">Uncharacterized protein</fullName>
    </submittedName>
</protein>
<feature type="region of interest" description="Disordered" evidence="1">
    <location>
        <begin position="1"/>
        <end position="42"/>
    </location>
</feature>
<sequence>MLHILRHHKPPERELSPAPPPRIDLRRPPVTPGRSVSSSSRHRIKSLSLKSAASDYFDYYVPLVSTPPTSNKRRAKSPFSGPSLSTPSKRVRKFKNISHLWEEEGVPVQVQDTRFKICARRLAKIAPEWSSASQGDDVVYLDDSGVCATDFEKLVDLDIQLQHNSYVISAKFNDVLAILRVSISLHSVEYIQWALGYLEKWFPTKLVAFDEVLANQQPETATAACIALLRQGDDAPLLKSAFYALICRGSEAGEPKSYSLNEEHTEMLTAHDHRQMLKAIRELAALWITAAASPTLSHLLPLCPTRAETIRPAPIVCGYPRTGTSTSTSRGTQSTFMWRGTQQFEPPTPRPTPGPTYNPTSRTCVSHDAEQMMCIHARLVHNSGMLRRFACDPLRGLRALADLRWEDEGLCGACANARRAVWRAERERVWALMDGWFEGDWDSG</sequence>
<dbReference type="EMBL" id="JABCKI010006185">
    <property type="protein sequence ID" value="KAG5635084.1"/>
    <property type="molecule type" value="Genomic_DNA"/>
</dbReference>
<comment type="caution">
    <text evidence="2">The sequence shown here is derived from an EMBL/GenBank/DDBJ whole genome shotgun (WGS) entry which is preliminary data.</text>
</comment>
<reference evidence="2" key="1">
    <citation type="submission" date="2021-02" db="EMBL/GenBank/DDBJ databases">
        <authorList>
            <person name="Nieuwenhuis M."/>
            <person name="Van De Peppel L.J.J."/>
        </authorList>
    </citation>
    <scope>NUCLEOTIDE SEQUENCE</scope>
    <source>
        <strain evidence="2">D49</strain>
    </source>
</reference>
<proteinExistence type="predicted"/>
<dbReference type="OrthoDB" id="2746456at2759"/>
<feature type="compositionally biased region" description="Basic residues" evidence="1">
    <location>
        <begin position="1"/>
        <end position="10"/>
    </location>
</feature>
<reference evidence="2" key="2">
    <citation type="submission" date="2021-10" db="EMBL/GenBank/DDBJ databases">
        <title>Phylogenomics reveals ancestral predisposition of the termite-cultivated fungus Termitomyces towards a domesticated lifestyle.</title>
        <authorList>
            <person name="Auxier B."/>
            <person name="Grum-Grzhimaylo A."/>
            <person name="Cardenas M.E."/>
            <person name="Lodge J.D."/>
            <person name="Laessoe T."/>
            <person name="Pedersen O."/>
            <person name="Smith M.E."/>
            <person name="Kuyper T.W."/>
            <person name="Franco-Molano E.A."/>
            <person name="Baroni T.J."/>
            <person name="Aanen D.K."/>
        </authorList>
    </citation>
    <scope>NUCLEOTIDE SEQUENCE</scope>
    <source>
        <strain evidence="2">D49</strain>
    </source>
</reference>
<dbReference type="Proteomes" id="UP000717328">
    <property type="component" value="Unassembled WGS sequence"/>
</dbReference>
<accession>A0A9P7K3F0</accession>
<evidence type="ECO:0000313" key="2">
    <source>
        <dbReference type="EMBL" id="KAG5635084.1"/>
    </source>
</evidence>